<comment type="caution">
    <text evidence="2">The sequence shown here is derived from an EMBL/GenBank/DDBJ whole genome shotgun (WGS) entry which is preliminary data.</text>
</comment>
<protein>
    <submittedName>
        <fullName evidence="2">Uncharacterized protein</fullName>
    </submittedName>
</protein>
<name>A0A9W6EWZ0_9CHLO</name>
<sequence>MLGQCRAEQQRAVHRITYKLPPHQPHQPHILEGTELDNVSTARTHAWWGSSCEWYMRGPPQNGGYVRSATTFQYGPPGHYPTPPSQQRRLGWWGPPSGGGGGGYYPPPQAHQPPPGQYGGGYAGAPPPTQNFNQSIRPTYNSGGVPTGYGAHVQSGVQPLPHQAQPPYGNNPYAALQRPRDPRGDNGGGGRY</sequence>
<evidence type="ECO:0000313" key="2">
    <source>
        <dbReference type="EMBL" id="GLC47745.1"/>
    </source>
</evidence>
<evidence type="ECO:0000256" key="1">
    <source>
        <dbReference type="SAM" id="MobiDB-lite"/>
    </source>
</evidence>
<evidence type="ECO:0000313" key="3">
    <source>
        <dbReference type="Proteomes" id="UP001165080"/>
    </source>
</evidence>
<gene>
    <name evidence="2" type="primary">PLESTBF000014</name>
    <name evidence="2" type="ORF">PLESTB_000021200</name>
</gene>
<dbReference type="Proteomes" id="UP001165080">
    <property type="component" value="Unassembled WGS sequence"/>
</dbReference>
<reference evidence="2 3" key="1">
    <citation type="journal article" date="2023" name="Commun. Biol.">
        <title>Reorganization of the ancestral sex-determining regions during the evolution of trioecy in Pleodorina starrii.</title>
        <authorList>
            <person name="Takahashi K."/>
            <person name="Suzuki S."/>
            <person name="Kawai-Toyooka H."/>
            <person name="Yamamoto K."/>
            <person name="Hamaji T."/>
            <person name="Ootsuki R."/>
            <person name="Yamaguchi H."/>
            <person name="Kawachi M."/>
            <person name="Higashiyama T."/>
            <person name="Nozaki H."/>
        </authorList>
    </citation>
    <scope>NUCLEOTIDE SEQUENCE [LARGE SCALE GENOMIC DNA]</scope>
    <source>
        <strain evidence="2 3">NIES-4479</strain>
    </source>
</reference>
<organism evidence="2 3">
    <name type="scientific">Pleodorina starrii</name>
    <dbReference type="NCBI Taxonomy" id="330485"/>
    <lineage>
        <taxon>Eukaryota</taxon>
        <taxon>Viridiplantae</taxon>
        <taxon>Chlorophyta</taxon>
        <taxon>core chlorophytes</taxon>
        <taxon>Chlorophyceae</taxon>
        <taxon>CS clade</taxon>
        <taxon>Chlamydomonadales</taxon>
        <taxon>Volvocaceae</taxon>
        <taxon>Pleodorina</taxon>
    </lineage>
</organism>
<accession>A0A9W6EWZ0</accession>
<keyword evidence="3" id="KW-1185">Reference proteome</keyword>
<dbReference type="AlphaFoldDB" id="A0A9W6EWZ0"/>
<feature type="region of interest" description="Disordered" evidence="1">
    <location>
        <begin position="108"/>
        <end position="192"/>
    </location>
</feature>
<feature type="compositionally biased region" description="Polar residues" evidence="1">
    <location>
        <begin position="130"/>
        <end position="144"/>
    </location>
</feature>
<dbReference type="EMBL" id="BRXU01000001">
    <property type="protein sequence ID" value="GLC47745.1"/>
    <property type="molecule type" value="Genomic_DNA"/>
</dbReference>
<proteinExistence type="predicted"/>